<keyword evidence="3" id="KW-1185">Reference proteome</keyword>
<feature type="compositionally biased region" description="Polar residues" evidence="1">
    <location>
        <begin position="99"/>
        <end position="109"/>
    </location>
</feature>
<evidence type="ECO:0000313" key="2">
    <source>
        <dbReference type="EMBL" id="KAK3400411.1"/>
    </source>
</evidence>
<evidence type="ECO:0000313" key="3">
    <source>
        <dbReference type="Proteomes" id="UP001281003"/>
    </source>
</evidence>
<protein>
    <submittedName>
        <fullName evidence="2">Uncharacterized protein</fullName>
    </submittedName>
</protein>
<dbReference type="EMBL" id="JAUTDP010000003">
    <property type="protein sequence ID" value="KAK3400411.1"/>
    <property type="molecule type" value="Genomic_DNA"/>
</dbReference>
<dbReference type="AlphaFoldDB" id="A0AAE0PI05"/>
<comment type="caution">
    <text evidence="2">The sequence shown here is derived from an EMBL/GenBank/DDBJ whole genome shotgun (WGS) entry which is preliminary data.</text>
</comment>
<reference evidence="2" key="2">
    <citation type="submission" date="2023-07" db="EMBL/GenBank/DDBJ databases">
        <authorList>
            <consortium name="Lawrence Berkeley National Laboratory"/>
            <person name="Haridas S."/>
            <person name="Hensen N."/>
            <person name="Bonometti L."/>
            <person name="Westerberg I."/>
            <person name="Brannstrom I.O."/>
            <person name="Guillou S."/>
            <person name="Cros-Aarteil S."/>
            <person name="Calhoun S."/>
            <person name="Kuo A."/>
            <person name="Mondo S."/>
            <person name="Pangilinan J."/>
            <person name="Riley R."/>
            <person name="LaButti K."/>
            <person name="Andreopoulos B."/>
            <person name="Lipzen A."/>
            <person name="Chen C."/>
            <person name="Yanf M."/>
            <person name="Daum C."/>
            <person name="Ng V."/>
            <person name="Clum A."/>
            <person name="Steindorff A."/>
            <person name="Ohm R."/>
            <person name="Martin F."/>
            <person name="Silar P."/>
            <person name="Natvig D."/>
            <person name="Lalanne C."/>
            <person name="Gautier V."/>
            <person name="Ament-velasquez S.L."/>
            <person name="Kruys A."/>
            <person name="Hutchinson M.I."/>
            <person name="Powell A.J."/>
            <person name="Barry K."/>
            <person name="Miller A.N."/>
            <person name="Grigoriev I.V."/>
            <person name="Debuchy R."/>
            <person name="Gladieux P."/>
            <person name="Thoren M.H."/>
            <person name="Johannesson H."/>
        </authorList>
    </citation>
    <scope>NUCLEOTIDE SEQUENCE</scope>
    <source>
        <strain evidence="2">FGSC 1904</strain>
    </source>
</reference>
<feature type="compositionally biased region" description="Low complexity" evidence="1">
    <location>
        <begin position="16"/>
        <end position="29"/>
    </location>
</feature>
<name>A0AAE0PI05_SORBR</name>
<gene>
    <name evidence="2" type="ORF">B0T20DRAFT_404316</name>
</gene>
<evidence type="ECO:0000256" key="1">
    <source>
        <dbReference type="SAM" id="MobiDB-lite"/>
    </source>
</evidence>
<dbReference type="Proteomes" id="UP001281003">
    <property type="component" value="Unassembled WGS sequence"/>
</dbReference>
<accession>A0AAE0PI05</accession>
<organism evidence="2 3">
    <name type="scientific">Sordaria brevicollis</name>
    <dbReference type="NCBI Taxonomy" id="83679"/>
    <lineage>
        <taxon>Eukaryota</taxon>
        <taxon>Fungi</taxon>
        <taxon>Dikarya</taxon>
        <taxon>Ascomycota</taxon>
        <taxon>Pezizomycotina</taxon>
        <taxon>Sordariomycetes</taxon>
        <taxon>Sordariomycetidae</taxon>
        <taxon>Sordariales</taxon>
        <taxon>Sordariaceae</taxon>
        <taxon>Sordaria</taxon>
    </lineage>
</organism>
<sequence length="336" mass="37992">MESPSQPDLTTRASDTGTTMETSTCTEATPQPGQSYEELKSACLPRHVSLSPEVDRLFWEFKGTFPSAISVMSNEHGAQGHLEPFFKPAESDAADDQNPENTSTTCSTGTYHPIARLPITDPPVSLMTVACVDLDNWQRNWLETHEWHSDEIGEFVTYGDLEDDIRPFLDDPKEEDPYNWEADSDTEFLIKCCGEDRPVRTWGRRLTVTPGGEEGFVTIGDYVCAVHAWLMSMREDVLKARSCRQFDQCYALHPDFEWMVTFYEGEAAHWLEEKTEWIRNHYPLSEVDTDAANAIMRSLGVSGHVVNMVNVYAGGMSIRIGTRGEKKEESTEEQKE</sequence>
<reference evidence="2" key="1">
    <citation type="journal article" date="2023" name="Mol. Phylogenet. Evol.">
        <title>Genome-scale phylogeny and comparative genomics of the fungal order Sordariales.</title>
        <authorList>
            <person name="Hensen N."/>
            <person name="Bonometti L."/>
            <person name="Westerberg I."/>
            <person name="Brannstrom I.O."/>
            <person name="Guillou S."/>
            <person name="Cros-Aarteil S."/>
            <person name="Calhoun S."/>
            <person name="Haridas S."/>
            <person name="Kuo A."/>
            <person name="Mondo S."/>
            <person name="Pangilinan J."/>
            <person name="Riley R."/>
            <person name="LaButti K."/>
            <person name="Andreopoulos B."/>
            <person name="Lipzen A."/>
            <person name="Chen C."/>
            <person name="Yan M."/>
            <person name="Daum C."/>
            <person name="Ng V."/>
            <person name="Clum A."/>
            <person name="Steindorff A."/>
            <person name="Ohm R.A."/>
            <person name="Martin F."/>
            <person name="Silar P."/>
            <person name="Natvig D.O."/>
            <person name="Lalanne C."/>
            <person name="Gautier V."/>
            <person name="Ament-Velasquez S.L."/>
            <person name="Kruys A."/>
            <person name="Hutchinson M.I."/>
            <person name="Powell A.J."/>
            <person name="Barry K."/>
            <person name="Miller A.N."/>
            <person name="Grigoriev I.V."/>
            <person name="Debuchy R."/>
            <person name="Gladieux P."/>
            <person name="Hiltunen Thoren M."/>
            <person name="Johannesson H."/>
        </authorList>
    </citation>
    <scope>NUCLEOTIDE SEQUENCE</scope>
    <source>
        <strain evidence="2">FGSC 1904</strain>
    </source>
</reference>
<proteinExistence type="predicted"/>
<feature type="region of interest" description="Disordered" evidence="1">
    <location>
        <begin position="89"/>
        <end position="109"/>
    </location>
</feature>
<feature type="region of interest" description="Disordered" evidence="1">
    <location>
        <begin position="1"/>
        <end position="34"/>
    </location>
</feature>
<feature type="compositionally biased region" description="Polar residues" evidence="1">
    <location>
        <begin position="1"/>
        <end position="15"/>
    </location>
</feature>